<proteinExistence type="predicted"/>
<protein>
    <submittedName>
        <fullName evidence="2">ImmA/IrrE family metallo-endopeptidase</fullName>
    </submittedName>
</protein>
<dbReference type="PANTHER" id="PTHR43236">
    <property type="entry name" value="ANTITOXIN HIGA1"/>
    <property type="match status" value="1"/>
</dbReference>
<sequence length="175" mass="19608">MINPAIEQQAQVLLERHRITLPPVPVEKLAIAEGIQVIRSESTGAESGFLLRDRSRTFIGLNSKNSDRRQRFTIAHELGHWQLHAGRPLIVDHLVRINRRNEISSAATDREEIEANAFAAALLMPAPLIEAAVRRELDHGVNTIERLTPRLANEFDVSSEAMSWRLINLGIVSSN</sequence>
<dbReference type="InterPro" id="IPR052345">
    <property type="entry name" value="Rad_response_metalloprotease"/>
</dbReference>
<dbReference type="PANTHER" id="PTHR43236:SF2">
    <property type="entry name" value="BLL0069 PROTEIN"/>
    <property type="match status" value="1"/>
</dbReference>
<dbReference type="Proteomes" id="UP001597045">
    <property type="component" value="Unassembled WGS sequence"/>
</dbReference>
<evidence type="ECO:0000313" key="3">
    <source>
        <dbReference type="Proteomes" id="UP001597045"/>
    </source>
</evidence>
<gene>
    <name evidence="2" type="ORF">ACFQ1S_00610</name>
</gene>
<dbReference type="Gene3D" id="1.10.10.2910">
    <property type="match status" value="1"/>
</dbReference>
<dbReference type="EMBL" id="JBHTIS010000012">
    <property type="protein sequence ID" value="MFD1044200.1"/>
    <property type="molecule type" value="Genomic_DNA"/>
</dbReference>
<dbReference type="Pfam" id="PF06114">
    <property type="entry name" value="Peptidase_M78"/>
    <property type="match status" value="1"/>
</dbReference>
<evidence type="ECO:0000259" key="1">
    <source>
        <dbReference type="Pfam" id="PF06114"/>
    </source>
</evidence>
<comment type="caution">
    <text evidence="2">The sequence shown here is derived from an EMBL/GenBank/DDBJ whole genome shotgun (WGS) entry which is preliminary data.</text>
</comment>
<organism evidence="2 3">
    <name type="scientific">Kibdelosporangium lantanae</name>
    <dbReference type="NCBI Taxonomy" id="1497396"/>
    <lineage>
        <taxon>Bacteria</taxon>
        <taxon>Bacillati</taxon>
        <taxon>Actinomycetota</taxon>
        <taxon>Actinomycetes</taxon>
        <taxon>Pseudonocardiales</taxon>
        <taxon>Pseudonocardiaceae</taxon>
        <taxon>Kibdelosporangium</taxon>
    </lineage>
</organism>
<name>A0ABW3M5D6_9PSEU</name>
<evidence type="ECO:0000313" key="2">
    <source>
        <dbReference type="EMBL" id="MFD1044200.1"/>
    </source>
</evidence>
<accession>A0ABW3M5D6</accession>
<dbReference type="InterPro" id="IPR010359">
    <property type="entry name" value="IrrE_HExxH"/>
</dbReference>
<keyword evidence="3" id="KW-1185">Reference proteome</keyword>
<reference evidence="3" key="1">
    <citation type="journal article" date="2019" name="Int. J. Syst. Evol. Microbiol.">
        <title>The Global Catalogue of Microorganisms (GCM) 10K type strain sequencing project: providing services to taxonomists for standard genome sequencing and annotation.</title>
        <authorList>
            <consortium name="The Broad Institute Genomics Platform"/>
            <consortium name="The Broad Institute Genome Sequencing Center for Infectious Disease"/>
            <person name="Wu L."/>
            <person name="Ma J."/>
        </authorList>
    </citation>
    <scope>NUCLEOTIDE SEQUENCE [LARGE SCALE GENOMIC DNA]</scope>
    <source>
        <strain evidence="3">JCM 31486</strain>
    </source>
</reference>
<feature type="domain" description="IrrE N-terminal-like" evidence="1">
    <location>
        <begin position="34"/>
        <end position="166"/>
    </location>
</feature>